<dbReference type="PRINTS" id="PR00969">
    <property type="entry name" value="CHAPERONPILI"/>
</dbReference>
<name>A0A6B8MQU6_KLEOX</name>
<dbReference type="Pfam" id="PF02753">
    <property type="entry name" value="PapD_C"/>
    <property type="match status" value="1"/>
</dbReference>
<dbReference type="GO" id="GO:0071555">
    <property type="term" value="P:cell wall organization"/>
    <property type="evidence" value="ECO:0007669"/>
    <property type="project" value="InterPro"/>
</dbReference>
<protein>
    <submittedName>
        <fullName evidence="9">Fimbrial chaperone</fullName>
    </submittedName>
</protein>
<dbReference type="InterPro" id="IPR036316">
    <property type="entry name" value="Pili_assmbl_chap_C_dom_sf"/>
</dbReference>
<dbReference type="EMBL" id="CP046115">
    <property type="protein sequence ID" value="QGN36743.1"/>
    <property type="molecule type" value="Genomic_DNA"/>
</dbReference>
<dbReference type="OrthoDB" id="9131059at2"/>
<feature type="domain" description="Pili assembly chaperone N-terminal" evidence="7">
    <location>
        <begin position="31"/>
        <end position="158"/>
    </location>
</feature>
<dbReference type="GO" id="GO:0030288">
    <property type="term" value="C:outer membrane-bounded periplasmic space"/>
    <property type="evidence" value="ECO:0007669"/>
    <property type="project" value="InterPro"/>
</dbReference>
<dbReference type="InterPro" id="IPR008962">
    <property type="entry name" value="PapD-like_sf"/>
</dbReference>
<gene>
    <name evidence="9" type="ORF">GJ746_05305</name>
</gene>
<feature type="domain" description="Pili assembly chaperone C-terminal" evidence="8">
    <location>
        <begin position="184"/>
        <end position="247"/>
    </location>
</feature>
<evidence type="ECO:0000256" key="5">
    <source>
        <dbReference type="ARBA" id="ARBA00023186"/>
    </source>
</evidence>
<evidence type="ECO:0000256" key="6">
    <source>
        <dbReference type="SAM" id="SignalP"/>
    </source>
</evidence>
<accession>A0A6B8MQU6</accession>
<organism evidence="9 10">
    <name type="scientific">Klebsiella oxytoca</name>
    <dbReference type="NCBI Taxonomy" id="571"/>
    <lineage>
        <taxon>Bacteria</taxon>
        <taxon>Pseudomonadati</taxon>
        <taxon>Pseudomonadota</taxon>
        <taxon>Gammaproteobacteria</taxon>
        <taxon>Enterobacterales</taxon>
        <taxon>Enterobacteriaceae</taxon>
        <taxon>Klebsiella/Raoultella group</taxon>
        <taxon>Klebsiella</taxon>
    </lineage>
</organism>
<keyword evidence="3 6" id="KW-0732">Signal</keyword>
<evidence type="ECO:0000313" key="10">
    <source>
        <dbReference type="Proteomes" id="UP000427108"/>
    </source>
</evidence>
<evidence type="ECO:0000259" key="7">
    <source>
        <dbReference type="Pfam" id="PF00345"/>
    </source>
</evidence>
<dbReference type="InterPro" id="IPR016147">
    <property type="entry name" value="Pili_assmbl_chaperone_N"/>
</dbReference>
<dbReference type="Pfam" id="PF00345">
    <property type="entry name" value="PapD_N"/>
    <property type="match status" value="1"/>
</dbReference>
<evidence type="ECO:0000256" key="4">
    <source>
        <dbReference type="ARBA" id="ARBA00022764"/>
    </source>
</evidence>
<evidence type="ECO:0000256" key="1">
    <source>
        <dbReference type="ARBA" id="ARBA00004418"/>
    </source>
</evidence>
<evidence type="ECO:0000313" key="9">
    <source>
        <dbReference type="EMBL" id="QGN36743.1"/>
    </source>
</evidence>
<dbReference type="InterPro" id="IPR001829">
    <property type="entry name" value="Pili_assmbl_chaperone_bac"/>
</dbReference>
<evidence type="ECO:0000259" key="8">
    <source>
        <dbReference type="Pfam" id="PF02753"/>
    </source>
</evidence>
<dbReference type="AlphaFoldDB" id="A0A6B8MQU6"/>
<dbReference type="InterPro" id="IPR050643">
    <property type="entry name" value="Periplasmic_pilus_chap"/>
</dbReference>
<keyword evidence="5" id="KW-0143">Chaperone</keyword>
<feature type="chain" id="PRO_5025482506" evidence="6">
    <location>
        <begin position="30"/>
        <end position="253"/>
    </location>
</feature>
<comment type="subcellular location">
    <subcellularLocation>
        <location evidence="1">Periplasm</location>
    </subcellularLocation>
</comment>
<dbReference type="Proteomes" id="UP000427108">
    <property type="component" value="Chromosome"/>
</dbReference>
<evidence type="ECO:0000256" key="3">
    <source>
        <dbReference type="ARBA" id="ARBA00022729"/>
    </source>
</evidence>
<feature type="signal peptide" evidence="6">
    <location>
        <begin position="1"/>
        <end position="29"/>
    </location>
</feature>
<dbReference type="SUPFAM" id="SSF49584">
    <property type="entry name" value="Periplasmic chaperone C-domain"/>
    <property type="match status" value="1"/>
</dbReference>
<dbReference type="InterPro" id="IPR016148">
    <property type="entry name" value="Pili_assmbl_chaperone_C"/>
</dbReference>
<keyword evidence="4" id="KW-0574">Periplasm</keyword>
<dbReference type="PANTHER" id="PTHR30251:SF25">
    <property type="entry name" value="FIMBRIAE CHAPARONE"/>
    <property type="match status" value="1"/>
</dbReference>
<proteinExistence type="inferred from homology"/>
<dbReference type="PANTHER" id="PTHR30251">
    <property type="entry name" value="PILUS ASSEMBLY CHAPERONE"/>
    <property type="match status" value="1"/>
</dbReference>
<reference evidence="9 10" key="1">
    <citation type="submission" date="2019-11" db="EMBL/GenBank/DDBJ databases">
        <title>Isolation and Application of One Kind of P-Hydroxybenzoic Acid Degrading Bacterium in Mitigating Cropping Obstacle of Cucumber.</title>
        <authorList>
            <person name="Wu F."/>
            <person name="An Y."/>
        </authorList>
    </citation>
    <scope>NUCLEOTIDE SEQUENCE [LARGE SCALE GENOMIC DNA]</scope>
    <source>
        <strain evidence="9 10">P620</strain>
    </source>
</reference>
<comment type="similarity">
    <text evidence="2">Belongs to the periplasmic pilus chaperone family.</text>
</comment>
<sequence length="253" mass="28093">MECRMKKYPSRVLLLSFFVGLLWCGSAAASVTMTGTRIIYNGAAKSTDIQLKNKDRFPYVISTWFDDGHIDNGPEQGSSVPFIATPPVFRIQPEGGQIVRVVYTGARALPQDRESLFYFNFMQMPPANVAGDASGERQNGILVMLRNRIKFFYRPAGIEGDPQKMLQNLQVHAVPRQGKTSISVTNNQPYHVTVSAVHLTDNASIRAQETDTIIPPFGQQDFLLSGKARSVDKGVRITLINDQGARISENYPL</sequence>
<dbReference type="SUPFAM" id="SSF49354">
    <property type="entry name" value="PapD-like"/>
    <property type="match status" value="1"/>
</dbReference>
<dbReference type="Gene3D" id="2.60.40.10">
    <property type="entry name" value="Immunoglobulins"/>
    <property type="match status" value="2"/>
</dbReference>
<evidence type="ECO:0000256" key="2">
    <source>
        <dbReference type="ARBA" id="ARBA00007399"/>
    </source>
</evidence>
<dbReference type="InterPro" id="IPR013783">
    <property type="entry name" value="Ig-like_fold"/>
</dbReference>